<gene>
    <name evidence="1" type="ORF">EVAR_33128_1</name>
</gene>
<sequence length="121" mass="13801">MEMRSLGSMCRQPLKDICRNSDIRERLGLMKDVVSRVERCKPVRDIKTKKESIPRPSASIRRTSASLGPFNYTILFYLKPLGLKPPTLAQRGLGTGNDLCRQYGDIVRDRRLNVLSQVHSE</sequence>
<protein>
    <submittedName>
        <fullName evidence="1">Uncharacterized protein</fullName>
    </submittedName>
</protein>
<organism evidence="1 2">
    <name type="scientific">Eumeta variegata</name>
    <name type="common">Bagworm moth</name>
    <name type="synonym">Eumeta japonica</name>
    <dbReference type="NCBI Taxonomy" id="151549"/>
    <lineage>
        <taxon>Eukaryota</taxon>
        <taxon>Metazoa</taxon>
        <taxon>Ecdysozoa</taxon>
        <taxon>Arthropoda</taxon>
        <taxon>Hexapoda</taxon>
        <taxon>Insecta</taxon>
        <taxon>Pterygota</taxon>
        <taxon>Neoptera</taxon>
        <taxon>Endopterygota</taxon>
        <taxon>Lepidoptera</taxon>
        <taxon>Glossata</taxon>
        <taxon>Ditrysia</taxon>
        <taxon>Tineoidea</taxon>
        <taxon>Psychidae</taxon>
        <taxon>Oiketicinae</taxon>
        <taxon>Eumeta</taxon>
    </lineage>
</organism>
<dbReference type="OrthoDB" id="1293503at2759"/>
<accession>A0A4C1YB72</accession>
<evidence type="ECO:0000313" key="1">
    <source>
        <dbReference type="EMBL" id="GBP71715.1"/>
    </source>
</evidence>
<evidence type="ECO:0000313" key="2">
    <source>
        <dbReference type="Proteomes" id="UP000299102"/>
    </source>
</evidence>
<dbReference type="AlphaFoldDB" id="A0A4C1YB72"/>
<dbReference type="Proteomes" id="UP000299102">
    <property type="component" value="Unassembled WGS sequence"/>
</dbReference>
<dbReference type="EMBL" id="BGZK01001118">
    <property type="protein sequence ID" value="GBP71715.1"/>
    <property type="molecule type" value="Genomic_DNA"/>
</dbReference>
<name>A0A4C1YB72_EUMVA</name>
<keyword evidence="2" id="KW-1185">Reference proteome</keyword>
<reference evidence="1 2" key="1">
    <citation type="journal article" date="2019" name="Commun. Biol.">
        <title>The bagworm genome reveals a unique fibroin gene that provides high tensile strength.</title>
        <authorList>
            <person name="Kono N."/>
            <person name="Nakamura H."/>
            <person name="Ohtoshi R."/>
            <person name="Tomita M."/>
            <person name="Numata K."/>
            <person name="Arakawa K."/>
        </authorList>
    </citation>
    <scope>NUCLEOTIDE SEQUENCE [LARGE SCALE GENOMIC DNA]</scope>
</reference>
<comment type="caution">
    <text evidence="1">The sequence shown here is derived from an EMBL/GenBank/DDBJ whole genome shotgun (WGS) entry which is preliminary data.</text>
</comment>
<proteinExistence type="predicted"/>